<keyword evidence="2" id="KW-1185">Reference proteome</keyword>
<dbReference type="SUPFAM" id="SSF48613">
    <property type="entry name" value="Heme oxygenase-like"/>
    <property type="match status" value="1"/>
</dbReference>
<evidence type="ECO:0000313" key="1">
    <source>
        <dbReference type="EMBL" id="KAA5608163.1"/>
    </source>
</evidence>
<reference evidence="1 2" key="1">
    <citation type="submission" date="2019-09" db="EMBL/GenBank/DDBJ databases">
        <title>Genome sequence of Rhodovastum atsumiense, a diverse member of the Acetobacteraceae family of non-sulfur purple photosynthetic bacteria.</title>
        <authorList>
            <person name="Meyer T."/>
            <person name="Kyndt J."/>
        </authorList>
    </citation>
    <scope>NUCLEOTIDE SEQUENCE [LARGE SCALE GENOMIC DNA]</scope>
    <source>
        <strain evidence="1 2">DSM 21279</strain>
    </source>
</reference>
<name>A0A5M6IIS0_9PROT</name>
<dbReference type="InterPro" id="IPR016084">
    <property type="entry name" value="Haem_Oase-like_multi-hlx"/>
</dbReference>
<evidence type="ECO:0000313" key="2">
    <source>
        <dbReference type="Proteomes" id="UP000325255"/>
    </source>
</evidence>
<dbReference type="EMBL" id="VWPK01000101">
    <property type="protein sequence ID" value="KAA5608163.1"/>
    <property type="molecule type" value="Genomic_DNA"/>
</dbReference>
<dbReference type="Proteomes" id="UP000325255">
    <property type="component" value="Unassembled WGS sequence"/>
</dbReference>
<dbReference type="CDD" id="cd19166">
    <property type="entry name" value="HemeO-bac"/>
    <property type="match status" value="1"/>
</dbReference>
<organism evidence="1 2">
    <name type="scientific">Rhodovastum atsumiense</name>
    <dbReference type="NCBI Taxonomy" id="504468"/>
    <lineage>
        <taxon>Bacteria</taxon>
        <taxon>Pseudomonadati</taxon>
        <taxon>Pseudomonadota</taxon>
        <taxon>Alphaproteobacteria</taxon>
        <taxon>Acetobacterales</taxon>
        <taxon>Acetobacteraceae</taxon>
        <taxon>Rhodovastum</taxon>
    </lineage>
</organism>
<dbReference type="InterPro" id="IPR016053">
    <property type="entry name" value="Haem_Oase-like"/>
</dbReference>
<dbReference type="GO" id="GO:0006788">
    <property type="term" value="P:heme oxidation"/>
    <property type="evidence" value="ECO:0007669"/>
    <property type="project" value="InterPro"/>
</dbReference>
<dbReference type="Gene3D" id="1.20.910.10">
    <property type="entry name" value="Heme oxygenase-like"/>
    <property type="match status" value="1"/>
</dbReference>
<accession>A0A5M6IIS0</accession>
<dbReference type="OrthoDB" id="9149607at2"/>
<proteinExistence type="predicted"/>
<dbReference type="Pfam" id="PF01126">
    <property type="entry name" value="Heme_oxygenase"/>
    <property type="match status" value="1"/>
</dbReference>
<dbReference type="AlphaFoldDB" id="A0A5M6IIS0"/>
<gene>
    <name evidence="1" type="ORF">F1189_30415</name>
</gene>
<sequence length="245" mass="26035">MPCRSRVAPFHGFALRYRNSTQHGRLAMLSLRSSPAELPGPDDHGAEPLQARLRRATAPVHAELERLLGLPASVRDIDDYACCLRAHLGLHEPLEAALARFGDWDAAGIDLPARRRAAALTVDLRALGHDPAQVTRAPVEALPVLPTFHEALGALYVLEGSTLGGRVIARDLRQRLGPDIAAALAFFDGRGDAAGSAWRGFCAALNAHGAAHPDAARRVVTGAQRSFAAYVSWFSAAFQGTGSGS</sequence>
<protein>
    <submittedName>
        <fullName evidence="1">Biliverdin-producing heme oxygenase</fullName>
    </submittedName>
</protein>
<dbReference type="GO" id="GO:0004392">
    <property type="term" value="F:heme oxygenase (decyclizing) activity"/>
    <property type="evidence" value="ECO:0007669"/>
    <property type="project" value="InterPro"/>
</dbReference>
<comment type="caution">
    <text evidence="1">The sequence shown here is derived from an EMBL/GenBank/DDBJ whole genome shotgun (WGS) entry which is preliminary data.</text>
</comment>